<organism evidence="3 4">
    <name type="scientific">Sphaeroforma arctica JP610</name>
    <dbReference type="NCBI Taxonomy" id="667725"/>
    <lineage>
        <taxon>Eukaryota</taxon>
        <taxon>Ichthyosporea</taxon>
        <taxon>Ichthyophonida</taxon>
        <taxon>Sphaeroforma</taxon>
    </lineage>
</organism>
<keyword evidence="4" id="KW-1185">Reference proteome</keyword>
<evidence type="ECO:0000256" key="1">
    <source>
        <dbReference type="SAM" id="MobiDB-lite"/>
    </source>
</evidence>
<sequence length="302" mass="32084">MRLPVSIAISYLTLAVSTHAQTCTAPCSYMTLELYPETAGCSDVDNLLASSDVPTTGDCVPLNPQGQTVRTLGVTVRYQCYTETYAVSVYVDSMCETTQVVNVTDYTPGTCDSVYLTALGPLAIQGVADASTCTPGTVAVEQQVANTNRIDEESFKDDQESADDGSGDNGTRVADATSSPTLTPSSSPAPPGVNCAFMDIQVWFAIKDEAYVGECSEDGIVDRYTFPVDGKCTLVTKDGEIPLVWISGTVSTDDEANVGLYSDDACVQRVGLFEDMDVSSNAGRCYTDENEQVSVKPGECTD</sequence>
<evidence type="ECO:0008006" key="5">
    <source>
        <dbReference type="Google" id="ProtNLM"/>
    </source>
</evidence>
<feature type="signal peptide" evidence="2">
    <location>
        <begin position="1"/>
        <end position="20"/>
    </location>
</feature>
<accession>A0A0L0FBK1</accession>
<protein>
    <recommendedName>
        <fullName evidence="5">SUEL-type lectin domain-containing protein</fullName>
    </recommendedName>
</protein>
<reference evidence="3 4" key="1">
    <citation type="submission" date="2011-02" db="EMBL/GenBank/DDBJ databases">
        <title>The Genome Sequence of Sphaeroforma arctica JP610.</title>
        <authorList>
            <consortium name="The Broad Institute Genome Sequencing Platform"/>
            <person name="Russ C."/>
            <person name="Cuomo C."/>
            <person name="Young S.K."/>
            <person name="Zeng Q."/>
            <person name="Gargeya S."/>
            <person name="Alvarado L."/>
            <person name="Berlin A."/>
            <person name="Chapman S.B."/>
            <person name="Chen Z."/>
            <person name="Freedman E."/>
            <person name="Gellesch M."/>
            <person name="Goldberg J."/>
            <person name="Griggs A."/>
            <person name="Gujja S."/>
            <person name="Heilman E."/>
            <person name="Heiman D."/>
            <person name="Howarth C."/>
            <person name="Mehta T."/>
            <person name="Neiman D."/>
            <person name="Pearson M."/>
            <person name="Roberts A."/>
            <person name="Saif S."/>
            <person name="Shea T."/>
            <person name="Shenoy N."/>
            <person name="Sisk P."/>
            <person name="Stolte C."/>
            <person name="Sykes S."/>
            <person name="White J."/>
            <person name="Yandava C."/>
            <person name="Burger G."/>
            <person name="Gray M.W."/>
            <person name="Holland P.W.H."/>
            <person name="King N."/>
            <person name="Lang F.B.F."/>
            <person name="Roger A.J."/>
            <person name="Ruiz-Trillo I."/>
            <person name="Haas B."/>
            <person name="Nusbaum C."/>
            <person name="Birren B."/>
        </authorList>
    </citation>
    <scope>NUCLEOTIDE SEQUENCE [LARGE SCALE GENOMIC DNA]</scope>
    <source>
        <strain evidence="3 4">JP610</strain>
    </source>
</reference>
<dbReference type="GeneID" id="25913848"/>
<feature type="compositionally biased region" description="Basic and acidic residues" evidence="1">
    <location>
        <begin position="149"/>
        <end position="159"/>
    </location>
</feature>
<dbReference type="EMBL" id="KQ244767">
    <property type="protein sequence ID" value="KNC74099.1"/>
    <property type="molecule type" value="Genomic_DNA"/>
</dbReference>
<evidence type="ECO:0000256" key="2">
    <source>
        <dbReference type="SAM" id="SignalP"/>
    </source>
</evidence>
<name>A0A0L0FBK1_9EUKA</name>
<feature type="region of interest" description="Disordered" evidence="1">
    <location>
        <begin position="146"/>
        <end position="190"/>
    </location>
</feature>
<feature type="chain" id="PRO_5005538487" description="SUEL-type lectin domain-containing protein" evidence="2">
    <location>
        <begin position="21"/>
        <end position="302"/>
    </location>
</feature>
<keyword evidence="2" id="KW-0732">Signal</keyword>
<evidence type="ECO:0000313" key="3">
    <source>
        <dbReference type="EMBL" id="KNC74099.1"/>
    </source>
</evidence>
<dbReference type="RefSeq" id="XP_014148001.1">
    <property type="nucleotide sequence ID" value="XM_014292526.1"/>
</dbReference>
<dbReference type="AlphaFoldDB" id="A0A0L0FBK1"/>
<proteinExistence type="predicted"/>
<dbReference type="Proteomes" id="UP000054560">
    <property type="component" value="Unassembled WGS sequence"/>
</dbReference>
<feature type="compositionally biased region" description="Low complexity" evidence="1">
    <location>
        <begin position="174"/>
        <end position="186"/>
    </location>
</feature>
<evidence type="ECO:0000313" key="4">
    <source>
        <dbReference type="Proteomes" id="UP000054560"/>
    </source>
</evidence>
<gene>
    <name evidence="3" type="ORF">SARC_13344</name>
</gene>